<dbReference type="PANTHER" id="PTHR38340">
    <property type="entry name" value="S-LAYER PROTEIN"/>
    <property type="match status" value="1"/>
</dbReference>
<keyword evidence="2" id="KW-0964">Secreted</keyword>
<feature type="chain" id="PRO_5036452124" description="Calcium-binding protein" evidence="3">
    <location>
        <begin position="24"/>
        <end position="567"/>
    </location>
</feature>
<keyword evidence="5" id="KW-1185">Reference proteome</keyword>
<reference evidence="4" key="1">
    <citation type="submission" date="2020-05" db="EMBL/GenBank/DDBJ databases">
        <title>Fertoebacter nigrum gen. nov., sp. nov., a new member of the family Rhodobacteraceae.</title>
        <authorList>
            <person name="Szuroczki S."/>
            <person name="Abbaszade G."/>
            <person name="Buni D."/>
            <person name="Schumann P."/>
            <person name="Toth E."/>
        </authorList>
    </citation>
    <scope>NUCLEOTIDE SEQUENCE</scope>
    <source>
        <strain evidence="4">RG-N-1a</strain>
    </source>
</reference>
<dbReference type="Pfam" id="PF00353">
    <property type="entry name" value="HemolysinCabind"/>
    <property type="match status" value="7"/>
</dbReference>
<dbReference type="EMBL" id="WHUT02000005">
    <property type="protein sequence ID" value="NUB44782.1"/>
    <property type="molecule type" value="Genomic_DNA"/>
</dbReference>
<evidence type="ECO:0000313" key="4">
    <source>
        <dbReference type="EMBL" id="NUB44782.1"/>
    </source>
</evidence>
<accession>A0A8X8KR40</accession>
<comment type="caution">
    <text evidence="4">The sequence shown here is derived from an EMBL/GenBank/DDBJ whole genome shotgun (WGS) entry which is preliminary data.</text>
</comment>
<feature type="signal peptide" evidence="3">
    <location>
        <begin position="1"/>
        <end position="23"/>
    </location>
</feature>
<evidence type="ECO:0008006" key="6">
    <source>
        <dbReference type="Google" id="ProtNLM"/>
    </source>
</evidence>
<dbReference type="InterPro" id="IPR001343">
    <property type="entry name" value="Hemolysn_Ca-bd"/>
</dbReference>
<name>A0A8X8KR40_9RHOB</name>
<sequence length="567" mass="56313">MLALIGLLSFGLLAGLVIDSAGADDEPDDETEGQIVEGTRAGDTLTGGDNADLIFGNRGPDDLAMGGGDDVVAGGRGFDTLAGNRGDDLLFGGAARDEIGGGAGDDIVLGGDGHDLLAGNAGDDQLIGGAGYDTLVGGDGDDIIYGQDDGSDAQILLGTSIETLVAERFGAVNPDLIERLFQESRSQGPGQSDQIYGGAGNDTIYSDSRDVVTGGEGNDLFAIVAAPPVDNPAFLAPVITDFDMAADRLEITLADDAFNLPAELVLVGEDTQVLVQGQVMAVLAGVDATAMDPALIAVNGGRAVVPVQAGGAGEDALTGFAEADTLAGGAGDDTLAGLADADALFGGLGSDSMLGGAGADTLNGGFGGDWSFGGAGADLHYGGNGDDHLATGGGNDTVFGGGGNDAIARGDLAEPGGDIMAYGGAGRDDIQTQFGGADLVDGGAGRDALWAGPQDTVSGGSGDDAFFAYLSGEDDAAGGASLVRITDFVPGQETIRLMPMNTTEGGRYVLTLSDTPEGVLGTLSADVATTDAGEVLLLEGLRVADLDLADFVLEGSLTNPVGEVRIA</sequence>
<dbReference type="GO" id="GO:0005576">
    <property type="term" value="C:extracellular region"/>
    <property type="evidence" value="ECO:0007669"/>
    <property type="project" value="UniProtKB-SubCell"/>
</dbReference>
<evidence type="ECO:0000256" key="2">
    <source>
        <dbReference type="ARBA" id="ARBA00022525"/>
    </source>
</evidence>
<dbReference type="InterPro" id="IPR011049">
    <property type="entry name" value="Serralysin-like_metalloprot_C"/>
</dbReference>
<gene>
    <name evidence="4" type="ORF">GEU84_010340</name>
</gene>
<dbReference type="Gene3D" id="2.150.10.10">
    <property type="entry name" value="Serralysin-like metalloprotease, C-terminal"/>
    <property type="match status" value="4"/>
</dbReference>
<protein>
    <recommendedName>
        <fullName evidence="6">Calcium-binding protein</fullName>
    </recommendedName>
</protein>
<dbReference type="InterPro" id="IPR018511">
    <property type="entry name" value="Hemolysin-typ_Ca-bd_CS"/>
</dbReference>
<dbReference type="GO" id="GO:0005509">
    <property type="term" value="F:calcium ion binding"/>
    <property type="evidence" value="ECO:0007669"/>
    <property type="project" value="InterPro"/>
</dbReference>
<dbReference type="RefSeq" id="WP_152826128.1">
    <property type="nucleotide sequence ID" value="NZ_WHUT02000005.1"/>
</dbReference>
<organism evidence="4 5">
    <name type="scientific">Fertoeibacter niger</name>
    <dbReference type="NCBI Taxonomy" id="2656921"/>
    <lineage>
        <taxon>Bacteria</taxon>
        <taxon>Pseudomonadati</taxon>
        <taxon>Pseudomonadota</taxon>
        <taxon>Alphaproteobacteria</taxon>
        <taxon>Rhodobacterales</taxon>
        <taxon>Paracoccaceae</taxon>
        <taxon>Fertoeibacter</taxon>
    </lineage>
</organism>
<keyword evidence="3" id="KW-0732">Signal</keyword>
<comment type="subcellular location">
    <subcellularLocation>
        <location evidence="1">Secreted</location>
    </subcellularLocation>
</comment>
<dbReference type="PROSITE" id="PS00330">
    <property type="entry name" value="HEMOLYSIN_CALCIUM"/>
    <property type="match status" value="1"/>
</dbReference>
<dbReference type="PANTHER" id="PTHR38340:SF1">
    <property type="entry name" value="S-LAYER PROTEIN"/>
    <property type="match status" value="1"/>
</dbReference>
<proteinExistence type="predicted"/>
<dbReference type="SUPFAM" id="SSF51120">
    <property type="entry name" value="beta-Roll"/>
    <property type="match status" value="3"/>
</dbReference>
<dbReference type="AlphaFoldDB" id="A0A8X8KR40"/>
<dbReference type="PRINTS" id="PR00313">
    <property type="entry name" value="CABNDNGRPT"/>
</dbReference>
<dbReference type="InterPro" id="IPR050557">
    <property type="entry name" value="RTX_toxin/Mannuronan_C5-epim"/>
</dbReference>
<evidence type="ECO:0000256" key="1">
    <source>
        <dbReference type="ARBA" id="ARBA00004613"/>
    </source>
</evidence>
<evidence type="ECO:0000256" key="3">
    <source>
        <dbReference type="SAM" id="SignalP"/>
    </source>
</evidence>
<evidence type="ECO:0000313" key="5">
    <source>
        <dbReference type="Proteomes" id="UP000484076"/>
    </source>
</evidence>
<dbReference type="Proteomes" id="UP000484076">
    <property type="component" value="Unassembled WGS sequence"/>
</dbReference>